<protein>
    <submittedName>
        <fullName evidence="1">Uncharacterized protein</fullName>
    </submittedName>
</protein>
<dbReference type="AlphaFoldDB" id="A0A645IR34"/>
<comment type="caution">
    <text evidence="1">The sequence shown here is derived from an EMBL/GenBank/DDBJ whole genome shotgun (WGS) entry which is preliminary data.</text>
</comment>
<proteinExistence type="predicted"/>
<evidence type="ECO:0000313" key="1">
    <source>
        <dbReference type="EMBL" id="MPN53825.1"/>
    </source>
</evidence>
<accession>A0A645IR34</accession>
<gene>
    <name evidence="1" type="ORF">SDC9_201491</name>
</gene>
<reference evidence="1" key="1">
    <citation type="submission" date="2019-08" db="EMBL/GenBank/DDBJ databases">
        <authorList>
            <person name="Kucharzyk K."/>
            <person name="Murdoch R.W."/>
            <person name="Higgins S."/>
            <person name="Loffler F."/>
        </authorList>
    </citation>
    <scope>NUCLEOTIDE SEQUENCE</scope>
</reference>
<sequence>MRSHGVALGVLRQPPQILLVVEHLRVGHVIAGEDLSLRGEQLGRHPEVRGHIGRDRVMADHRAEDL</sequence>
<dbReference type="EMBL" id="VSSQ01121373">
    <property type="protein sequence ID" value="MPN53825.1"/>
    <property type="molecule type" value="Genomic_DNA"/>
</dbReference>
<name>A0A645IR34_9ZZZZ</name>
<organism evidence="1">
    <name type="scientific">bioreactor metagenome</name>
    <dbReference type="NCBI Taxonomy" id="1076179"/>
    <lineage>
        <taxon>unclassified sequences</taxon>
        <taxon>metagenomes</taxon>
        <taxon>ecological metagenomes</taxon>
    </lineage>
</organism>